<feature type="transmembrane region" description="Helical" evidence="1">
    <location>
        <begin position="119"/>
        <end position="140"/>
    </location>
</feature>
<dbReference type="RefSeq" id="WP_229202856.1">
    <property type="nucleotide sequence ID" value="NZ_JACHKT010000018.1"/>
</dbReference>
<feature type="transmembrane region" description="Helical" evidence="1">
    <location>
        <begin position="95"/>
        <end position="113"/>
    </location>
</feature>
<accession>A0A841ERE8</accession>
<proteinExistence type="predicted"/>
<dbReference type="AlphaFoldDB" id="A0A841ERE8"/>
<evidence type="ECO:0000313" key="3">
    <source>
        <dbReference type="Proteomes" id="UP000524404"/>
    </source>
</evidence>
<keyword evidence="1" id="KW-0472">Membrane</keyword>
<keyword evidence="1" id="KW-1133">Transmembrane helix</keyword>
<keyword evidence="1" id="KW-0812">Transmembrane</keyword>
<reference evidence="2 3" key="1">
    <citation type="submission" date="2020-08" db="EMBL/GenBank/DDBJ databases">
        <title>Functional genomics of gut bacteria from endangered species of beetles.</title>
        <authorList>
            <person name="Carlos-Shanley C."/>
        </authorList>
    </citation>
    <scope>NUCLEOTIDE SEQUENCE [LARGE SCALE GENOMIC DNA]</scope>
    <source>
        <strain evidence="2 3">S00070</strain>
    </source>
</reference>
<dbReference type="EMBL" id="JACHKT010000018">
    <property type="protein sequence ID" value="MBB6003959.1"/>
    <property type="molecule type" value="Genomic_DNA"/>
</dbReference>
<name>A0A841ERE8_9BACT</name>
<evidence type="ECO:0000313" key="2">
    <source>
        <dbReference type="EMBL" id="MBB6003959.1"/>
    </source>
</evidence>
<organism evidence="2 3">
    <name type="scientific">Arcicella rosea</name>
    <dbReference type="NCBI Taxonomy" id="502909"/>
    <lineage>
        <taxon>Bacteria</taxon>
        <taxon>Pseudomonadati</taxon>
        <taxon>Bacteroidota</taxon>
        <taxon>Cytophagia</taxon>
        <taxon>Cytophagales</taxon>
        <taxon>Flectobacillaceae</taxon>
        <taxon>Arcicella</taxon>
    </lineage>
</organism>
<evidence type="ECO:0000256" key="1">
    <source>
        <dbReference type="SAM" id="Phobius"/>
    </source>
</evidence>
<protein>
    <submittedName>
        <fullName evidence="2">Membrane-associated phospholipid phosphatase</fullName>
    </submittedName>
</protein>
<gene>
    <name evidence="2" type="ORF">HNP25_002620</name>
</gene>
<dbReference type="Proteomes" id="UP000524404">
    <property type="component" value="Unassembled WGS sequence"/>
</dbReference>
<feature type="transmembrane region" description="Helical" evidence="1">
    <location>
        <begin position="195"/>
        <end position="215"/>
    </location>
</feature>
<keyword evidence="3" id="KW-1185">Reference proteome</keyword>
<comment type="caution">
    <text evidence="2">The sequence shown here is derived from an EMBL/GenBank/DDBJ whole genome shotgun (WGS) entry which is preliminary data.</text>
</comment>
<feature type="transmembrane region" description="Helical" evidence="1">
    <location>
        <begin position="12"/>
        <end position="31"/>
    </location>
</feature>
<sequence>MNTRFAQILSALLHPLAMPTIIFAVLFYVAPESIHNLELFNGTSRVGMMSLKLGLLLLIFLQTFILPVFCIYALHRFKIIKDLKMETLADRRVPYLVTVAIYTFVAVFFTFKLSQFPEVSLILTSIAFSISAVSFISLFWKISAHAVGISGTVGALAGIGAKLGIEQLFFPILIAILVAGYLTAARLHLNAHTPAQILAGTVLGLSVSLSVVIFFI</sequence>
<feature type="transmembrane region" description="Helical" evidence="1">
    <location>
        <begin position="51"/>
        <end position="74"/>
    </location>
</feature>